<dbReference type="Proteomes" id="UP000243975">
    <property type="component" value="Unassembled WGS sequence"/>
</dbReference>
<keyword evidence="2" id="KW-1185">Reference proteome</keyword>
<name>A0A118JV46_CYNCS</name>
<evidence type="ECO:0000313" key="2">
    <source>
        <dbReference type="Proteomes" id="UP000243975"/>
    </source>
</evidence>
<proteinExistence type="predicted"/>
<accession>A0A118JV46</accession>
<dbReference type="Gramene" id="KVH93474">
    <property type="protein sequence ID" value="KVH93474"/>
    <property type="gene ID" value="Ccrd_004476"/>
</dbReference>
<dbReference type="AlphaFoldDB" id="A0A118JV46"/>
<organism evidence="1 2">
    <name type="scientific">Cynara cardunculus var. scolymus</name>
    <name type="common">Globe artichoke</name>
    <name type="synonym">Cynara scolymus</name>
    <dbReference type="NCBI Taxonomy" id="59895"/>
    <lineage>
        <taxon>Eukaryota</taxon>
        <taxon>Viridiplantae</taxon>
        <taxon>Streptophyta</taxon>
        <taxon>Embryophyta</taxon>
        <taxon>Tracheophyta</taxon>
        <taxon>Spermatophyta</taxon>
        <taxon>Magnoliopsida</taxon>
        <taxon>eudicotyledons</taxon>
        <taxon>Gunneridae</taxon>
        <taxon>Pentapetalae</taxon>
        <taxon>asterids</taxon>
        <taxon>campanulids</taxon>
        <taxon>Asterales</taxon>
        <taxon>Asteraceae</taxon>
        <taxon>Carduoideae</taxon>
        <taxon>Cardueae</taxon>
        <taxon>Carduinae</taxon>
        <taxon>Cynara</taxon>
    </lineage>
</organism>
<protein>
    <submittedName>
        <fullName evidence="1">Uncharacterized protein</fullName>
    </submittedName>
</protein>
<dbReference type="EMBL" id="LEKV01004763">
    <property type="protein sequence ID" value="KVH93474.1"/>
    <property type="molecule type" value="Genomic_DNA"/>
</dbReference>
<reference evidence="1 2" key="1">
    <citation type="journal article" date="2016" name="Sci. Rep.">
        <title>The genome sequence of the outbreeding globe artichoke constructed de novo incorporating a phase-aware low-pass sequencing strategy of F1 progeny.</title>
        <authorList>
            <person name="Scaglione D."/>
            <person name="Reyes-Chin-Wo S."/>
            <person name="Acquadro A."/>
            <person name="Froenicke L."/>
            <person name="Portis E."/>
            <person name="Beitel C."/>
            <person name="Tirone M."/>
            <person name="Mauro R."/>
            <person name="Lo Monaco A."/>
            <person name="Mauromicale G."/>
            <person name="Faccioli P."/>
            <person name="Cattivelli L."/>
            <person name="Rieseberg L."/>
            <person name="Michelmore R."/>
            <person name="Lanteri S."/>
        </authorList>
    </citation>
    <scope>NUCLEOTIDE SEQUENCE [LARGE SCALE GENOMIC DNA]</scope>
    <source>
        <strain evidence="1">2C</strain>
    </source>
</reference>
<sequence>MKDTSTPAAPENLCTNDVSKRLTLPVSRATRVDALPPFGQSARSWGRNAGFISGSGSLKAGKFTVSDARETNPSLRPVGRLQAVPPVYKMTTASRAARARISAQETTPGHTVSICVFAASITSNPTKERLGGAVLSVDGPETSTDASQPKTKQSWKNILSKPAATAGLVWKADRTVAWTMVWTVGQVV</sequence>
<gene>
    <name evidence="1" type="ORF">Ccrd_004476</name>
</gene>
<feature type="non-terminal residue" evidence="1">
    <location>
        <position position="188"/>
    </location>
</feature>
<comment type="caution">
    <text evidence="1">The sequence shown here is derived from an EMBL/GenBank/DDBJ whole genome shotgun (WGS) entry which is preliminary data.</text>
</comment>
<evidence type="ECO:0000313" key="1">
    <source>
        <dbReference type="EMBL" id="KVH93474.1"/>
    </source>
</evidence>